<dbReference type="SUPFAM" id="SSF55120">
    <property type="entry name" value="Pseudouridine synthase"/>
    <property type="match status" value="1"/>
</dbReference>
<dbReference type="EMBL" id="CP053825">
    <property type="protein sequence ID" value="QKF80469.1"/>
    <property type="molecule type" value="Genomic_DNA"/>
</dbReference>
<accession>A0A7L5IQJ0</accession>
<dbReference type="GO" id="GO:0000455">
    <property type="term" value="P:enzyme-directed rRNA pseudouridine synthesis"/>
    <property type="evidence" value="ECO:0007669"/>
    <property type="project" value="TreeGrafter"/>
</dbReference>
<dbReference type="Gene3D" id="3.30.2350.10">
    <property type="entry name" value="Pseudouridine synthase"/>
    <property type="match status" value="1"/>
</dbReference>
<comment type="catalytic activity">
    <reaction evidence="1">
        <text>a uridine in RNA = a pseudouridine in RNA</text>
        <dbReference type="Rhea" id="RHEA:48348"/>
        <dbReference type="Rhea" id="RHEA-COMP:12068"/>
        <dbReference type="Rhea" id="RHEA-COMP:12069"/>
        <dbReference type="ChEBI" id="CHEBI:65314"/>
        <dbReference type="ChEBI" id="CHEBI:65315"/>
    </reaction>
</comment>
<evidence type="ECO:0000256" key="2">
    <source>
        <dbReference type="ARBA" id="ARBA00010876"/>
    </source>
</evidence>
<evidence type="ECO:0000256" key="5">
    <source>
        <dbReference type="ARBA" id="ARBA00033164"/>
    </source>
</evidence>
<dbReference type="PANTHER" id="PTHR21600">
    <property type="entry name" value="MITOCHONDRIAL RNA PSEUDOURIDINE SYNTHASE"/>
    <property type="match status" value="1"/>
</dbReference>
<dbReference type="RefSeq" id="WP_139427054.1">
    <property type="nucleotide sequence ID" value="NZ_CBCSFY010000014.1"/>
</dbReference>
<name>A0A7L5IQJ0_9BACT</name>
<dbReference type="Pfam" id="PF00849">
    <property type="entry name" value="PseudoU_synth_2"/>
    <property type="match status" value="1"/>
</dbReference>
<evidence type="ECO:0000313" key="8">
    <source>
        <dbReference type="EMBL" id="QKF80469.1"/>
    </source>
</evidence>
<dbReference type="PANTHER" id="PTHR21600:SF44">
    <property type="entry name" value="RIBOSOMAL LARGE SUBUNIT PSEUDOURIDINE SYNTHASE D"/>
    <property type="match status" value="1"/>
</dbReference>
<keyword evidence="3" id="KW-0413">Isomerase</keyword>
<evidence type="ECO:0000256" key="6">
    <source>
        <dbReference type="PROSITE-ProRule" id="PRU00182"/>
    </source>
</evidence>
<dbReference type="GeneID" id="56587342"/>
<dbReference type="InterPro" id="IPR020103">
    <property type="entry name" value="PsdUridine_synth_cat_dom_sf"/>
</dbReference>
<dbReference type="GO" id="GO:0003723">
    <property type="term" value="F:RNA binding"/>
    <property type="evidence" value="ECO:0007669"/>
    <property type="project" value="UniProtKB-KW"/>
</dbReference>
<evidence type="ECO:0000256" key="3">
    <source>
        <dbReference type="ARBA" id="ARBA00023235"/>
    </source>
</evidence>
<reference evidence="8 9" key="1">
    <citation type="submission" date="2020-05" db="EMBL/GenBank/DDBJ databases">
        <title>Complete genome sequencing of Campylobacter and Arcobacter type strains.</title>
        <authorList>
            <person name="Miller W.G."/>
            <person name="Yee E."/>
        </authorList>
    </citation>
    <scope>NUCLEOTIDE SEQUENCE [LARGE SCALE GENOMIC DNA]</scope>
    <source>
        <strain evidence="8 9">CCUG 73571</strain>
    </source>
</reference>
<organism evidence="8 9">
    <name type="scientific">Campylobacter armoricus</name>
    <dbReference type="NCBI Taxonomy" id="2505970"/>
    <lineage>
        <taxon>Bacteria</taxon>
        <taxon>Pseudomonadati</taxon>
        <taxon>Campylobacterota</taxon>
        <taxon>Epsilonproteobacteria</taxon>
        <taxon>Campylobacterales</taxon>
        <taxon>Campylobacteraceae</taxon>
        <taxon>Campylobacter</taxon>
    </lineage>
</organism>
<protein>
    <recommendedName>
        <fullName evidence="4">RNA pseudouridylate synthase</fullName>
    </recommendedName>
    <alternativeName>
        <fullName evidence="5">RNA-uridine isomerase</fullName>
    </alternativeName>
</protein>
<keyword evidence="6" id="KW-0694">RNA-binding</keyword>
<dbReference type="Proteomes" id="UP000509246">
    <property type="component" value="Chromosome"/>
</dbReference>
<sequence length="309" mass="35835">MPYIKIKLSNNGKKAFRLLMDELKISMSQAQKIIDKKRLFCDGKLVEEKNQFLNGLVELITYENNPKGLEVVFENDDFAVVEKPSGILTHPNGRNCIYSICDEIWHLWGEKACVAHRLDKETSGLLLIAKHKNTQIELKTMFEKRLIQKKYIALVKGKTKKEFAVDKKMDLAKNYDTIKTRMQICENGKEALTQFHTLEYFENLDASLVLAKPLTGRQHQIRLHLFHVKHKILGDPLYGLEKTQIEQILDGKMSELERIQITGAKRLLLHSFSLEFTYKNQKFLIQSQKNIKDDFISDIGNQKCIKNII</sequence>
<dbReference type="AlphaFoldDB" id="A0A7L5IQJ0"/>
<dbReference type="CDD" id="cd02869">
    <property type="entry name" value="PseudoU_synth_RluA_like"/>
    <property type="match status" value="1"/>
</dbReference>
<dbReference type="PROSITE" id="PS01129">
    <property type="entry name" value="PSI_RLU"/>
    <property type="match status" value="1"/>
</dbReference>
<comment type="similarity">
    <text evidence="2">Belongs to the pseudouridine synthase RluA family.</text>
</comment>
<evidence type="ECO:0000256" key="4">
    <source>
        <dbReference type="ARBA" id="ARBA00031870"/>
    </source>
</evidence>
<dbReference type="InterPro" id="IPR006224">
    <property type="entry name" value="PsdUridine_synth_RluA-like_CS"/>
</dbReference>
<dbReference type="InterPro" id="IPR006145">
    <property type="entry name" value="PsdUridine_synth_RsuA/RluA"/>
</dbReference>
<dbReference type="InterPro" id="IPR050188">
    <property type="entry name" value="RluA_PseudoU_synthase"/>
</dbReference>
<feature type="domain" description="Pseudouridine synthase RsuA/RluA-like" evidence="7">
    <location>
        <begin position="77"/>
        <end position="225"/>
    </location>
</feature>
<dbReference type="GO" id="GO:0140098">
    <property type="term" value="F:catalytic activity, acting on RNA"/>
    <property type="evidence" value="ECO:0007669"/>
    <property type="project" value="UniProtKB-ARBA"/>
</dbReference>
<proteinExistence type="inferred from homology"/>
<evidence type="ECO:0000259" key="7">
    <source>
        <dbReference type="Pfam" id="PF00849"/>
    </source>
</evidence>
<dbReference type="GO" id="GO:0009982">
    <property type="term" value="F:pseudouridine synthase activity"/>
    <property type="evidence" value="ECO:0007669"/>
    <property type="project" value="InterPro"/>
</dbReference>
<evidence type="ECO:0000256" key="1">
    <source>
        <dbReference type="ARBA" id="ARBA00000073"/>
    </source>
</evidence>
<dbReference type="KEGG" id="carm:CARM_1593"/>
<dbReference type="PROSITE" id="PS50889">
    <property type="entry name" value="S4"/>
    <property type="match status" value="1"/>
</dbReference>
<gene>
    <name evidence="8" type="ORF">CARM_1593</name>
</gene>
<keyword evidence="9" id="KW-1185">Reference proteome</keyword>
<evidence type="ECO:0000313" key="9">
    <source>
        <dbReference type="Proteomes" id="UP000509246"/>
    </source>
</evidence>